<dbReference type="EMBL" id="OZ034815">
    <property type="protein sequence ID" value="CAL1370378.1"/>
    <property type="molecule type" value="Genomic_DNA"/>
</dbReference>
<organism evidence="2 3">
    <name type="scientific">Linum trigynum</name>
    <dbReference type="NCBI Taxonomy" id="586398"/>
    <lineage>
        <taxon>Eukaryota</taxon>
        <taxon>Viridiplantae</taxon>
        <taxon>Streptophyta</taxon>
        <taxon>Embryophyta</taxon>
        <taxon>Tracheophyta</taxon>
        <taxon>Spermatophyta</taxon>
        <taxon>Magnoliopsida</taxon>
        <taxon>eudicotyledons</taxon>
        <taxon>Gunneridae</taxon>
        <taxon>Pentapetalae</taxon>
        <taxon>rosids</taxon>
        <taxon>fabids</taxon>
        <taxon>Malpighiales</taxon>
        <taxon>Linaceae</taxon>
        <taxon>Linum</taxon>
    </lineage>
</organism>
<keyword evidence="3" id="KW-1185">Reference proteome</keyword>
<evidence type="ECO:0000256" key="1">
    <source>
        <dbReference type="SAM" id="MobiDB-lite"/>
    </source>
</evidence>
<accession>A0AAV2DB09</accession>
<dbReference type="AlphaFoldDB" id="A0AAV2DB09"/>
<name>A0AAV2DB09_9ROSI</name>
<feature type="region of interest" description="Disordered" evidence="1">
    <location>
        <begin position="195"/>
        <end position="243"/>
    </location>
</feature>
<sequence>MDPNCFYNMWGYPQPPKCGYPGASWSNQEGGSQGTGLYDQPPFQEEQAYHCGFQEAPPYEENFPPQVEEKSKLDLAMEAFMGRYSRPCATPQPEPKSQLELIVERFVRGTDEGCLDLPQCKAKSKLEIAMENFARTSSNTDFKPLPPPGLTLEEKVAQACASYRLSLLEEKVEWACASYRLALLEENEEVERAINDNHMEQEEITSESSRGENEQEGCIDDSHHLPLPERNFEDQDTSVEEQEKSLYDLSWHLALQTVLGDTNG</sequence>
<feature type="compositionally biased region" description="Basic and acidic residues" evidence="1">
    <location>
        <begin position="220"/>
        <end position="233"/>
    </location>
</feature>
<reference evidence="2 3" key="1">
    <citation type="submission" date="2024-04" db="EMBL/GenBank/DDBJ databases">
        <authorList>
            <person name="Fracassetti M."/>
        </authorList>
    </citation>
    <scope>NUCLEOTIDE SEQUENCE [LARGE SCALE GENOMIC DNA]</scope>
</reference>
<protein>
    <submittedName>
        <fullName evidence="2">Uncharacterized protein</fullName>
    </submittedName>
</protein>
<evidence type="ECO:0000313" key="3">
    <source>
        <dbReference type="Proteomes" id="UP001497516"/>
    </source>
</evidence>
<feature type="region of interest" description="Disordered" evidence="1">
    <location>
        <begin position="22"/>
        <end position="41"/>
    </location>
</feature>
<dbReference type="Proteomes" id="UP001497516">
    <property type="component" value="Chromosome 2"/>
</dbReference>
<gene>
    <name evidence="2" type="ORF">LTRI10_LOCUS12508</name>
</gene>
<evidence type="ECO:0000313" key="2">
    <source>
        <dbReference type="EMBL" id="CAL1370378.1"/>
    </source>
</evidence>
<proteinExistence type="predicted"/>